<organism evidence="2 3">
    <name type="scientific">Oceanobacillus luteolus</name>
    <dbReference type="NCBI Taxonomy" id="1274358"/>
    <lineage>
        <taxon>Bacteria</taxon>
        <taxon>Bacillati</taxon>
        <taxon>Bacillota</taxon>
        <taxon>Bacilli</taxon>
        <taxon>Bacillales</taxon>
        <taxon>Bacillaceae</taxon>
        <taxon>Oceanobacillus</taxon>
    </lineage>
</organism>
<evidence type="ECO:0000313" key="2">
    <source>
        <dbReference type="EMBL" id="MFD1606356.1"/>
    </source>
</evidence>
<name>A0ABW4HLN3_9BACI</name>
<dbReference type="Pfam" id="PF09671">
    <property type="entry name" value="Spore_GerQ"/>
    <property type="match status" value="1"/>
</dbReference>
<feature type="region of interest" description="Disordered" evidence="1">
    <location>
        <begin position="1"/>
        <end position="20"/>
    </location>
</feature>
<evidence type="ECO:0000256" key="1">
    <source>
        <dbReference type="SAM" id="MobiDB-lite"/>
    </source>
</evidence>
<keyword evidence="2" id="KW-0946">Virion</keyword>
<evidence type="ECO:0000313" key="3">
    <source>
        <dbReference type="Proteomes" id="UP001597221"/>
    </source>
</evidence>
<dbReference type="RefSeq" id="WP_379595697.1">
    <property type="nucleotide sequence ID" value="NZ_JBHUDE010000005.1"/>
</dbReference>
<keyword evidence="3" id="KW-1185">Reference proteome</keyword>
<dbReference type="InterPro" id="IPR014099">
    <property type="entry name" value="Spore_coat_GerQ"/>
</dbReference>
<accession>A0ABW4HLN3</accession>
<gene>
    <name evidence="2" type="primary">gerQ</name>
    <name evidence="2" type="ORF">ACFSBH_01550</name>
</gene>
<dbReference type="Proteomes" id="UP001597221">
    <property type="component" value="Unassembled WGS sequence"/>
</dbReference>
<reference evidence="3" key="1">
    <citation type="journal article" date="2019" name="Int. J. Syst. Evol. Microbiol.">
        <title>The Global Catalogue of Microorganisms (GCM) 10K type strain sequencing project: providing services to taxonomists for standard genome sequencing and annotation.</title>
        <authorList>
            <consortium name="The Broad Institute Genomics Platform"/>
            <consortium name="The Broad Institute Genome Sequencing Center for Infectious Disease"/>
            <person name="Wu L."/>
            <person name="Ma J."/>
        </authorList>
    </citation>
    <scope>NUCLEOTIDE SEQUENCE [LARGE SCALE GENOMIC DNA]</scope>
    <source>
        <strain evidence="3">CGMCC 1.12376</strain>
    </source>
</reference>
<protein>
    <submittedName>
        <fullName evidence="2">Spore coat protein GerQ</fullName>
    </submittedName>
</protein>
<proteinExistence type="predicted"/>
<dbReference type="PIRSF" id="PIRSF038931">
    <property type="entry name" value="GerQ"/>
    <property type="match status" value="1"/>
</dbReference>
<dbReference type="NCBIfam" id="TIGR02728">
    <property type="entry name" value="spore_gerQ"/>
    <property type="match status" value="1"/>
</dbReference>
<dbReference type="EMBL" id="JBHUDE010000005">
    <property type="protein sequence ID" value="MFD1606356.1"/>
    <property type="molecule type" value="Genomic_DNA"/>
</dbReference>
<feature type="compositionally biased region" description="Low complexity" evidence="1">
    <location>
        <begin position="9"/>
        <end position="20"/>
    </location>
</feature>
<comment type="caution">
    <text evidence="2">The sequence shown here is derived from an EMBL/GenBank/DDBJ whole genome shotgun (WGS) entry which is preliminary data.</text>
</comment>
<sequence length="152" mass="17682">MSEEKDVNQEQQSFYGHQQQQSTYYPQPFYSYYPTYPFRQMTPMAQQQQQQQQTAGGQGMLPLEQSYIENILRLNLGKTATVYMTFEGNNSRSFTGVIEAAGRDHIILSEEGTGRRVLLLMVYLDYVTFNEEINYNLPFGQSSQQFSQFPPR</sequence>
<keyword evidence="2" id="KW-0167">Capsid protein</keyword>